<evidence type="ECO:0000313" key="1">
    <source>
        <dbReference type="EMBL" id="QGQ97963.1"/>
    </source>
</evidence>
<keyword evidence="1" id="KW-0238">DNA-binding</keyword>
<accession>A0A6B8RR51</accession>
<dbReference type="Proteomes" id="UP000426246">
    <property type="component" value="Chromosome"/>
</dbReference>
<name>A0A6B8RR51_9BACL</name>
<organism evidence="1 2">
    <name type="scientific">Paenibacillus psychroresistens</name>
    <dbReference type="NCBI Taxonomy" id="1778678"/>
    <lineage>
        <taxon>Bacteria</taxon>
        <taxon>Bacillati</taxon>
        <taxon>Bacillota</taxon>
        <taxon>Bacilli</taxon>
        <taxon>Bacillales</taxon>
        <taxon>Paenibacillaceae</taxon>
        <taxon>Paenibacillus</taxon>
    </lineage>
</organism>
<evidence type="ECO:0000313" key="2">
    <source>
        <dbReference type="Proteomes" id="UP000426246"/>
    </source>
</evidence>
<dbReference type="AlphaFoldDB" id="A0A6B8RR51"/>
<dbReference type="Gene3D" id="3.40.960.10">
    <property type="entry name" value="VSR Endonuclease"/>
    <property type="match status" value="1"/>
</dbReference>
<sequence length="225" mass="26328">MKLEEAYKKFIEKHTKGRKGERLRRLQAGQGHTMRLFLENVWWPALGNFEDLHPEFEINDFKDGLRFIDFAFFIFAFRIAIEIDDYGTHIQKASRWQHSDQCLRQNHLTIDGWKIIRFTHDDIKERPRMCMQIIQQLIGKLSGTQIIQHDQISIEEKEILSFCLRLNRSITPSDVCLLLSIENQTARKILHRLVEKSLLIPGGEGTKRIKCFRPSTNIAPSSIGL</sequence>
<dbReference type="RefSeq" id="WP_155703057.1">
    <property type="nucleotide sequence ID" value="NZ_CP034235.1"/>
</dbReference>
<dbReference type="OrthoDB" id="2677830at2"/>
<dbReference type="GO" id="GO:0003677">
    <property type="term" value="F:DNA binding"/>
    <property type="evidence" value="ECO:0007669"/>
    <property type="project" value="UniProtKB-KW"/>
</dbReference>
<protein>
    <submittedName>
        <fullName evidence="1">DNA-binding response regulator</fullName>
    </submittedName>
</protein>
<keyword evidence="2" id="KW-1185">Reference proteome</keyword>
<reference evidence="2" key="1">
    <citation type="submission" date="2018-11" db="EMBL/GenBank/DDBJ databases">
        <title>Complete genome sequence of Paenibacillus sp. ML311-T8.</title>
        <authorList>
            <person name="Nam Y.-D."/>
            <person name="Kang J."/>
            <person name="Chung W.-H."/>
            <person name="Park Y.S."/>
        </authorList>
    </citation>
    <scope>NUCLEOTIDE SEQUENCE [LARGE SCALE GENOMIC DNA]</scope>
    <source>
        <strain evidence="2">ML311-T8</strain>
    </source>
</reference>
<dbReference type="EMBL" id="CP034235">
    <property type="protein sequence ID" value="QGQ97963.1"/>
    <property type="molecule type" value="Genomic_DNA"/>
</dbReference>
<gene>
    <name evidence="1" type="ORF">EHS13_25260</name>
</gene>
<dbReference type="KEGG" id="ppsc:EHS13_25260"/>
<proteinExistence type="predicted"/>